<dbReference type="EMBL" id="CP093362">
    <property type="protein sequence ID" value="UQS85296.1"/>
    <property type="molecule type" value="Genomic_DNA"/>
</dbReference>
<feature type="transmembrane region" description="Helical" evidence="1">
    <location>
        <begin position="155"/>
        <end position="187"/>
    </location>
</feature>
<feature type="transmembrane region" description="Helical" evidence="1">
    <location>
        <begin position="384"/>
        <end position="402"/>
    </location>
</feature>
<dbReference type="PANTHER" id="PTHR38454">
    <property type="entry name" value="INTEGRAL MEMBRANE PROTEIN-RELATED"/>
    <property type="match status" value="1"/>
</dbReference>
<evidence type="ECO:0000256" key="1">
    <source>
        <dbReference type="SAM" id="Phobius"/>
    </source>
</evidence>
<feature type="transmembrane region" description="Helical" evidence="1">
    <location>
        <begin position="324"/>
        <end position="344"/>
    </location>
</feature>
<keyword evidence="1" id="KW-0472">Membrane</keyword>
<dbReference type="PANTHER" id="PTHR38454:SF1">
    <property type="entry name" value="INTEGRAL MEMBRANE PROTEIN"/>
    <property type="match status" value="1"/>
</dbReference>
<feature type="transmembrane region" description="Helical" evidence="1">
    <location>
        <begin position="199"/>
        <end position="218"/>
    </location>
</feature>
<keyword evidence="1" id="KW-1133">Transmembrane helix</keyword>
<reference evidence="2 3" key="1">
    <citation type="journal article" date="2022" name="Int. J. Syst. Evol. Microbiol.">
        <title>Apilactobacillus apisilvae sp. nov., Nicolia spurrieriana gen. nov. sp. nov., Bombilactobacillus folatiphilus sp. nov. and Bombilactobacillus thymidiniphilus sp. nov., four new lactic acid bacterial isolates from stingless bees Tetragonula carbonaria and Austroplebeia australis.</title>
        <authorList>
            <person name="Oliphant S.A."/>
            <person name="Watson-Haigh N.S."/>
            <person name="Sumby K.M."/>
            <person name="Gardner J."/>
            <person name="Groom S."/>
            <person name="Jiranek V."/>
        </authorList>
    </citation>
    <scope>NUCLEOTIDE SEQUENCE [LARGE SCALE GENOMIC DNA]</scope>
    <source>
        <strain evidence="2 3">SG5_A10</strain>
    </source>
</reference>
<sequence length="832" mass="95542">MFPFGNGSILTVDLGQQYVDFFSFYKRTINTLNFGNLFYSFSNGYGGEMTSIWSYYLMSPLNLIIAILPKSFMNGSIMLITLLKYGLSGLSFGYLIKTKKVKNNLTIPIFATSYAMNGWIIANQLNIIWLDAMIILPIIILGIDNIIKKNSYKVYLISLTAIIIINYYMAFMICIFSCTYFIANYVIKYSNINNKIKMILKYIGTSLTAFLISSWLMIPNIIALKDGKGQYTISNIKWKFEYNPLDMISKSLNGAFNFDQIPSGYPNIFIGSIALISMISFFFNHNIRIKKRVIYFLLLSFLIISMSFEPLDLLWHAFQFPVWYPYRFSFITCFLIAYLGAIGFNSLPKEINITLIIKVSVILVAGMLYVGVNINRFTFLSIEKYIISLLILAITFLIIMLINKKTFKYYLLSLLIITICDMGINTFNSLNSISYVNNSDYTTYNKILSNKISSIQKNDNSFYRIGKSFYRTKNDPLENNFNGGSVFSSTLQKKNTEFESKIGIPFNSGSIDYSNGTLFTDSLLSFKYIINMDNGFKKYPMIQQSGKRYDVINNKVNNDFNSYKNNNYFPIIYETNQNSLKKIKTNDDPLNYQNNIFKSLSNSNKNIFNFNNDYKVTFNNVYNTKSLNKSVVKKKNLLKPASIDIKYNYTDGNIPYLLLSGNFNKDNCSIFVNGNSVIVPKTFSNSIVISLPKQNSTIDINFKKASLYSNDFGLYNLNYNQFKKDTNYIHNQRNNIKFNNNNISADLNFNKKGNILTSIPYSMGWHLVIDGHESKISPWLNEFIGSSKMVSRGKHKVFLYYYPSGLNIGIIMTIIGISILLVNLIINKKKYK</sequence>
<feature type="transmembrane region" description="Helical" evidence="1">
    <location>
        <begin position="295"/>
        <end position="318"/>
    </location>
</feature>
<evidence type="ECO:0000313" key="2">
    <source>
        <dbReference type="EMBL" id="UQS85296.1"/>
    </source>
</evidence>
<dbReference type="InterPro" id="IPR018580">
    <property type="entry name" value="Uncharacterised_YfhO"/>
</dbReference>
<feature type="transmembrane region" description="Helical" evidence="1">
    <location>
        <begin position="351"/>
        <end position="372"/>
    </location>
</feature>
<feature type="transmembrane region" description="Helical" evidence="1">
    <location>
        <begin position="264"/>
        <end position="283"/>
    </location>
</feature>
<organism evidence="2 3">
    <name type="scientific">Apilactobacillus apisilvae</name>
    <dbReference type="NCBI Taxonomy" id="2923364"/>
    <lineage>
        <taxon>Bacteria</taxon>
        <taxon>Bacillati</taxon>
        <taxon>Bacillota</taxon>
        <taxon>Bacilli</taxon>
        <taxon>Lactobacillales</taxon>
        <taxon>Lactobacillaceae</taxon>
        <taxon>Apilactobacillus</taxon>
    </lineage>
</organism>
<feature type="transmembrane region" description="Helical" evidence="1">
    <location>
        <begin position="75"/>
        <end position="96"/>
    </location>
</feature>
<name>A0ABY4PIK6_9LACO</name>
<feature type="transmembrane region" description="Helical" evidence="1">
    <location>
        <begin position="799"/>
        <end position="826"/>
    </location>
</feature>
<feature type="transmembrane region" description="Helical" evidence="1">
    <location>
        <begin position="409"/>
        <end position="427"/>
    </location>
</feature>
<keyword evidence="1" id="KW-0812">Transmembrane</keyword>
<protein>
    <submittedName>
        <fullName evidence="2">YfhO family protein</fullName>
    </submittedName>
</protein>
<gene>
    <name evidence="2" type="ORF">MOO46_01520</name>
</gene>
<feature type="transmembrane region" description="Helical" evidence="1">
    <location>
        <begin position="117"/>
        <end position="143"/>
    </location>
</feature>
<dbReference type="Proteomes" id="UP000831859">
    <property type="component" value="Chromosome"/>
</dbReference>
<dbReference type="Pfam" id="PF09586">
    <property type="entry name" value="YfhO"/>
    <property type="match status" value="1"/>
</dbReference>
<accession>A0ABY4PIK6</accession>
<evidence type="ECO:0000313" key="3">
    <source>
        <dbReference type="Proteomes" id="UP000831859"/>
    </source>
</evidence>
<proteinExistence type="predicted"/>
<keyword evidence="3" id="KW-1185">Reference proteome</keyword>